<comment type="caution">
    <text evidence="2">The sequence shown here is derived from an EMBL/GenBank/DDBJ whole genome shotgun (WGS) entry which is preliminary data.</text>
</comment>
<evidence type="ECO:0000313" key="2">
    <source>
        <dbReference type="EMBL" id="KAF5328104.1"/>
    </source>
</evidence>
<organism evidence="2 3">
    <name type="scientific">Psilocybe cf. subviscida</name>
    <dbReference type="NCBI Taxonomy" id="2480587"/>
    <lineage>
        <taxon>Eukaryota</taxon>
        <taxon>Fungi</taxon>
        <taxon>Dikarya</taxon>
        <taxon>Basidiomycota</taxon>
        <taxon>Agaricomycotina</taxon>
        <taxon>Agaricomycetes</taxon>
        <taxon>Agaricomycetidae</taxon>
        <taxon>Agaricales</taxon>
        <taxon>Agaricineae</taxon>
        <taxon>Strophariaceae</taxon>
        <taxon>Psilocybe</taxon>
    </lineage>
</organism>
<evidence type="ECO:0000313" key="3">
    <source>
        <dbReference type="Proteomes" id="UP000567179"/>
    </source>
</evidence>
<feature type="signal peptide" evidence="1">
    <location>
        <begin position="1"/>
        <end position="25"/>
    </location>
</feature>
<evidence type="ECO:0000256" key="1">
    <source>
        <dbReference type="SAM" id="SignalP"/>
    </source>
</evidence>
<sequence length="90" mass="10011">MFPCMLMLLMKTYWLAVVVVNTATALTGEGHWNVLTYSIMQGAHIILNLRSAGSKGEMRMGATTTATQDLYLDSIRFAHSDDSDYPRVPL</sequence>
<dbReference type="Proteomes" id="UP000567179">
    <property type="component" value="Unassembled WGS sequence"/>
</dbReference>
<dbReference type="OrthoDB" id="2952413at2759"/>
<gene>
    <name evidence="2" type="ORF">D9619_013635</name>
</gene>
<evidence type="ECO:0008006" key="4">
    <source>
        <dbReference type="Google" id="ProtNLM"/>
    </source>
</evidence>
<reference evidence="2 3" key="1">
    <citation type="journal article" date="2020" name="ISME J.">
        <title>Uncovering the hidden diversity of litter-decomposition mechanisms in mushroom-forming fungi.</title>
        <authorList>
            <person name="Floudas D."/>
            <person name="Bentzer J."/>
            <person name="Ahren D."/>
            <person name="Johansson T."/>
            <person name="Persson P."/>
            <person name="Tunlid A."/>
        </authorList>
    </citation>
    <scope>NUCLEOTIDE SEQUENCE [LARGE SCALE GENOMIC DNA]</scope>
    <source>
        <strain evidence="2 3">CBS 101986</strain>
    </source>
</reference>
<name>A0A8H5BRW9_9AGAR</name>
<keyword evidence="3" id="KW-1185">Reference proteome</keyword>
<dbReference type="EMBL" id="JAACJJ010000006">
    <property type="protein sequence ID" value="KAF5328104.1"/>
    <property type="molecule type" value="Genomic_DNA"/>
</dbReference>
<proteinExistence type="predicted"/>
<keyword evidence="1" id="KW-0732">Signal</keyword>
<accession>A0A8H5BRW9</accession>
<protein>
    <recommendedName>
        <fullName evidence="4">Secreted protein</fullName>
    </recommendedName>
</protein>
<feature type="chain" id="PRO_5034644013" description="Secreted protein" evidence="1">
    <location>
        <begin position="26"/>
        <end position="90"/>
    </location>
</feature>
<dbReference type="AlphaFoldDB" id="A0A8H5BRW9"/>